<keyword evidence="2" id="KW-0255">Endonuclease</keyword>
<feature type="signal peptide" evidence="1">
    <location>
        <begin position="1"/>
        <end position="20"/>
    </location>
</feature>
<keyword evidence="2" id="KW-0269">Exonuclease</keyword>
<dbReference type="EMBL" id="FMCV01000018">
    <property type="protein sequence ID" value="SCF33649.1"/>
    <property type="molecule type" value="Genomic_DNA"/>
</dbReference>
<dbReference type="RefSeq" id="WP_091048433.1">
    <property type="nucleotide sequence ID" value="NZ_FMCV01000018.1"/>
</dbReference>
<dbReference type="InterPro" id="IPR036691">
    <property type="entry name" value="Endo/exonu/phosph_ase_sf"/>
</dbReference>
<feature type="chain" id="PRO_5008710319" evidence="1">
    <location>
        <begin position="21"/>
        <end position="272"/>
    </location>
</feature>
<gene>
    <name evidence="2" type="ORF">GA0070215_11881</name>
</gene>
<protein>
    <submittedName>
        <fullName evidence="2">Endonuclease/Exonuclease/phosphatase family protein</fullName>
    </submittedName>
</protein>
<sequence length="272" mass="28039">MLAVVCLLVVAGLPAGSSGAGTTGTGVLRVLQMNLCNSGRAGCYSGRAVRQAVDVIAAEAPDVVTLNEICRDDVVTLERTLRAARSGGTVVSAFQAAGDRPSGGPTRCNNGEPYGIGLLARLDDGDARPSVHRGTYPAQDFADPEERVWLCVRAAGLHACTTHLANTSAQVALAQCGQLLGTVVPGVRGDAVSAPTVVGGDLNLRAGGTPDVRSCVPVGYRRIDDGARQQILASSGVTICCRRAVDMRGATDHPALLATMIRSWSPPPPGLY</sequence>
<dbReference type="GO" id="GO:0004519">
    <property type="term" value="F:endonuclease activity"/>
    <property type="evidence" value="ECO:0007669"/>
    <property type="project" value="UniProtKB-KW"/>
</dbReference>
<dbReference type="Proteomes" id="UP000198551">
    <property type="component" value="Unassembled WGS sequence"/>
</dbReference>
<dbReference type="AlphaFoldDB" id="A0A1C4ZL85"/>
<keyword evidence="1" id="KW-0732">Signal</keyword>
<keyword evidence="2" id="KW-0378">Hydrolase</keyword>
<evidence type="ECO:0000313" key="2">
    <source>
        <dbReference type="EMBL" id="SCF33649.1"/>
    </source>
</evidence>
<evidence type="ECO:0000256" key="1">
    <source>
        <dbReference type="SAM" id="SignalP"/>
    </source>
</evidence>
<dbReference type="Gene3D" id="3.60.10.10">
    <property type="entry name" value="Endonuclease/exonuclease/phosphatase"/>
    <property type="match status" value="1"/>
</dbReference>
<organism evidence="2 3">
    <name type="scientific">Micromonospora marina</name>
    <dbReference type="NCBI Taxonomy" id="307120"/>
    <lineage>
        <taxon>Bacteria</taxon>
        <taxon>Bacillati</taxon>
        <taxon>Actinomycetota</taxon>
        <taxon>Actinomycetes</taxon>
        <taxon>Micromonosporales</taxon>
        <taxon>Micromonosporaceae</taxon>
        <taxon>Micromonospora</taxon>
    </lineage>
</organism>
<accession>A0A1C4ZL85</accession>
<keyword evidence="3" id="KW-1185">Reference proteome</keyword>
<dbReference type="GO" id="GO:0004527">
    <property type="term" value="F:exonuclease activity"/>
    <property type="evidence" value="ECO:0007669"/>
    <property type="project" value="UniProtKB-KW"/>
</dbReference>
<keyword evidence="2" id="KW-0540">Nuclease</keyword>
<name>A0A1C4ZL85_9ACTN</name>
<proteinExistence type="predicted"/>
<evidence type="ECO:0000313" key="3">
    <source>
        <dbReference type="Proteomes" id="UP000198551"/>
    </source>
</evidence>
<reference evidence="3" key="1">
    <citation type="submission" date="2016-06" db="EMBL/GenBank/DDBJ databases">
        <authorList>
            <person name="Varghese N."/>
        </authorList>
    </citation>
    <scope>NUCLEOTIDE SEQUENCE [LARGE SCALE GENOMIC DNA]</scope>
    <source>
        <strain evidence="3">DSM 45555</strain>
    </source>
</reference>
<dbReference type="SUPFAM" id="SSF56219">
    <property type="entry name" value="DNase I-like"/>
    <property type="match status" value="1"/>
</dbReference>